<reference evidence="1" key="1">
    <citation type="journal article" date="2015" name="Proc. Natl. Acad. Sci. U.S.A.">
        <title>Networks of energetic and metabolic interactions define dynamics in microbial communities.</title>
        <authorList>
            <person name="Embree M."/>
            <person name="Liu J.K."/>
            <person name="Al-Bassam M.M."/>
            <person name="Zengler K."/>
        </authorList>
    </citation>
    <scope>NUCLEOTIDE SEQUENCE</scope>
</reference>
<organism evidence="1">
    <name type="scientific">hydrocarbon metagenome</name>
    <dbReference type="NCBI Taxonomy" id="938273"/>
    <lineage>
        <taxon>unclassified sequences</taxon>
        <taxon>metagenomes</taxon>
        <taxon>ecological metagenomes</taxon>
    </lineage>
</organism>
<name>A0A0W8GA65_9ZZZZ</name>
<evidence type="ECO:0000313" key="1">
    <source>
        <dbReference type="EMBL" id="KUG30031.1"/>
    </source>
</evidence>
<proteinExistence type="predicted"/>
<dbReference type="AlphaFoldDB" id="A0A0W8GA65"/>
<protein>
    <submittedName>
        <fullName evidence="1">Uncharacterized protein</fullName>
    </submittedName>
</protein>
<comment type="caution">
    <text evidence="1">The sequence shown here is derived from an EMBL/GenBank/DDBJ whole genome shotgun (WGS) entry which is preliminary data.</text>
</comment>
<dbReference type="EMBL" id="LNQE01000010">
    <property type="protein sequence ID" value="KUG30031.1"/>
    <property type="molecule type" value="Genomic_DNA"/>
</dbReference>
<accession>A0A0W8GA65</accession>
<sequence length="137" mass="14380">MYDYSFSMKDAGLVASNAAATFGGVAKIAEVGEGRVDGRMVLDVTAIEVDADELYSIALQGSDVADFSTGDEKIEELAVVNLGANEVIGGNQDSAVGRYEVPFSNVKLGVAYPYLRVYTTVAGTVATGINFTARLEP</sequence>
<gene>
    <name evidence="1" type="ORF">ASZ90_000097</name>
</gene>